<dbReference type="AlphaFoldDB" id="A0A423X5B5"/>
<comment type="caution">
    <text evidence="3">The sequence shown here is derived from an EMBL/GenBank/DDBJ whole genome shotgun (WGS) entry which is preliminary data.</text>
</comment>
<keyword evidence="1" id="KW-0732">Signal</keyword>
<dbReference type="Gene3D" id="2.30.60.10">
    <property type="entry name" value="Cyanovirin-N"/>
    <property type="match status" value="1"/>
</dbReference>
<gene>
    <name evidence="3" type="ORF">VMCG_01155</name>
</gene>
<dbReference type="InterPro" id="IPR011058">
    <property type="entry name" value="Cyanovirin-N"/>
</dbReference>
<organism evidence="3 4">
    <name type="scientific">Cytospora schulzeri</name>
    <dbReference type="NCBI Taxonomy" id="448051"/>
    <lineage>
        <taxon>Eukaryota</taxon>
        <taxon>Fungi</taxon>
        <taxon>Dikarya</taxon>
        <taxon>Ascomycota</taxon>
        <taxon>Pezizomycotina</taxon>
        <taxon>Sordariomycetes</taxon>
        <taxon>Sordariomycetidae</taxon>
        <taxon>Diaporthales</taxon>
        <taxon>Cytosporaceae</taxon>
        <taxon>Cytospora</taxon>
    </lineage>
</organism>
<feature type="signal peptide" evidence="1">
    <location>
        <begin position="1"/>
        <end position="20"/>
    </location>
</feature>
<dbReference type="SUPFAM" id="SSF51322">
    <property type="entry name" value="Cyanovirin-N"/>
    <property type="match status" value="1"/>
</dbReference>
<dbReference type="Proteomes" id="UP000283895">
    <property type="component" value="Unassembled WGS sequence"/>
</dbReference>
<sequence length="134" mass="13731">MKVTIITALAVTGLAGLGSATNGMLKTCTSFSLTGLPSPKGGSMMLSAWCSYKGNKTFSQIDLNKWTAGDCGFTYPPSSGFTSVVSSCSNSHSGDSDFGNNFGCNGPCSHGSGDVFNVFALNSFIGNNNGRLAC</sequence>
<evidence type="ECO:0000313" key="3">
    <source>
        <dbReference type="EMBL" id="ROW11178.1"/>
    </source>
</evidence>
<feature type="chain" id="PRO_5019377139" description="Cyanovirin-N domain-containing protein" evidence="1">
    <location>
        <begin position="21"/>
        <end position="134"/>
    </location>
</feature>
<evidence type="ECO:0000313" key="4">
    <source>
        <dbReference type="Proteomes" id="UP000283895"/>
    </source>
</evidence>
<dbReference type="EMBL" id="LKEA01000002">
    <property type="protein sequence ID" value="ROW11178.1"/>
    <property type="molecule type" value="Genomic_DNA"/>
</dbReference>
<evidence type="ECO:0000256" key="1">
    <source>
        <dbReference type="SAM" id="SignalP"/>
    </source>
</evidence>
<proteinExistence type="predicted"/>
<reference evidence="3 4" key="1">
    <citation type="submission" date="2015-09" db="EMBL/GenBank/DDBJ databases">
        <title>Host preference determinants of Valsa canker pathogens revealed by comparative genomics.</title>
        <authorList>
            <person name="Yin Z."/>
            <person name="Huang L."/>
        </authorList>
    </citation>
    <scope>NUCLEOTIDE SEQUENCE [LARGE SCALE GENOMIC DNA]</scope>
    <source>
        <strain evidence="3 4">03-1</strain>
    </source>
</reference>
<name>A0A423X5B5_9PEZI</name>
<accession>A0A423X5B5</accession>
<protein>
    <recommendedName>
        <fullName evidence="2">Cyanovirin-N domain-containing protein</fullName>
    </recommendedName>
</protein>
<keyword evidence="4" id="KW-1185">Reference proteome</keyword>
<feature type="domain" description="Cyanovirin-N" evidence="2">
    <location>
        <begin position="27"/>
        <end position="132"/>
    </location>
</feature>
<evidence type="ECO:0000259" key="2">
    <source>
        <dbReference type="Pfam" id="PF08881"/>
    </source>
</evidence>
<dbReference type="InterPro" id="IPR036673">
    <property type="entry name" value="Cyanovirin-N_sf"/>
</dbReference>
<dbReference type="OrthoDB" id="5204380at2759"/>
<dbReference type="Pfam" id="PF08881">
    <property type="entry name" value="CVNH"/>
    <property type="match status" value="1"/>
</dbReference>